<dbReference type="EMBL" id="ABVL01000004">
    <property type="protein sequence ID" value="EDY20449.1"/>
    <property type="molecule type" value="Genomic_DNA"/>
</dbReference>
<dbReference type="Pfam" id="PF22244">
    <property type="entry name" value="GCE_fung"/>
    <property type="match status" value="1"/>
</dbReference>
<evidence type="ECO:0000256" key="4">
    <source>
        <dbReference type="SAM" id="SignalP"/>
    </source>
</evidence>
<dbReference type="PANTHER" id="PTHR22946:SF9">
    <property type="entry name" value="POLYKETIDE TRANSFERASE AF380"/>
    <property type="match status" value="1"/>
</dbReference>
<keyword evidence="2 4" id="KW-0732">Signal</keyword>
<dbReference type="STRING" id="497964.CfE428DRAFT_1646"/>
<evidence type="ECO:0000313" key="7">
    <source>
        <dbReference type="Proteomes" id="UP000005824"/>
    </source>
</evidence>
<dbReference type="InterPro" id="IPR029058">
    <property type="entry name" value="AB_hydrolase_fold"/>
</dbReference>
<organism evidence="6 7">
    <name type="scientific">Chthoniobacter flavus Ellin428</name>
    <dbReference type="NCBI Taxonomy" id="497964"/>
    <lineage>
        <taxon>Bacteria</taxon>
        <taxon>Pseudomonadati</taxon>
        <taxon>Verrucomicrobiota</taxon>
        <taxon>Spartobacteria</taxon>
        <taxon>Chthoniobacterales</taxon>
        <taxon>Chthoniobacteraceae</taxon>
        <taxon>Chthoniobacter</taxon>
    </lineage>
</organism>
<reference evidence="6 7" key="1">
    <citation type="journal article" date="2011" name="J. Bacteriol.">
        <title>Genome sequence of Chthoniobacter flavus Ellin428, an aerobic heterotrophic soil bacterium.</title>
        <authorList>
            <person name="Kant R."/>
            <person name="van Passel M.W."/>
            <person name="Palva A."/>
            <person name="Lucas S."/>
            <person name="Lapidus A."/>
            <person name="Glavina Del Rio T."/>
            <person name="Dalin E."/>
            <person name="Tice H."/>
            <person name="Bruce D."/>
            <person name="Goodwin L."/>
            <person name="Pitluck S."/>
            <person name="Larimer F.W."/>
            <person name="Land M.L."/>
            <person name="Hauser L."/>
            <person name="Sangwan P."/>
            <person name="de Vos W.M."/>
            <person name="Janssen P.H."/>
            <person name="Smidt H."/>
        </authorList>
    </citation>
    <scope>NUCLEOTIDE SEQUENCE [LARGE SCALE GENOMIC DNA]</scope>
    <source>
        <strain evidence="6 7">Ellin428</strain>
    </source>
</reference>
<proteinExistence type="predicted"/>
<dbReference type="RefSeq" id="WP_006978972.1">
    <property type="nucleotide sequence ID" value="NZ_ABVL01000004.1"/>
</dbReference>
<keyword evidence="3" id="KW-0378">Hydrolase</keyword>
<feature type="domain" description="4-O-methyl-glucuronoyl methylesterase-like" evidence="5">
    <location>
        <begin position="154"/>
        <end position="341"/>
    </location>
</feature>
<evidence type="ECO:0000256" key="1">
    <source>
        <dbReference type="ARBA" id="ARBA00022487"/>
    </source>
</evidence>
<evidence type="ECO:0000256" key="3">
    <source>
        <dbReference type="ARBA" id="ARBA00022801"/>
    </source>
</evidence>
<dbReference type="GO" id="GO:0052689">
    <property type="term" value="F:carboxylic ester hydrolase activity"/>
    <property type="evidence" value="ECO:0007669"/>
    <property type="project" value="UniProtKB-KW"/>
</dbReference>
<evidence type="ECO:0000313" key="6">
    <source>
        <dbReference type="EMBL" id="EDY20449.1"/>
    </source>
</evidence>
<evidence type="ECO:0000259" key="5">
    <source>
        <dbReference type="Pfam" id="PF22244"/>
    </source>
</evidence>
<comment type="caution">
    <text evidence="6">The sequence shown here is derived from an EMBL/GenBank/DDBJ whole genome shotgun (WGS) entry which is preliminary data.</text>
</comment>
<protein>
    <submittedName>
        <fullName evidence="6">Putative acetyl xylan esterase</fullName>
    </submittedName>
</protein>
<dbReference type="InterPro" id="IPR054579">
    <property type="entry name" value="GCE-like_dom"/>
</dbReference>
<keyword evidence="7" id="KW-1185">Reference proteome</keyword>
<dbReference type="Proteomes" id="UP000005824">
    <property type="component" value="Unassembled WGS sequence"/>
</dbReference>
<evidence type="ECO:0000256" key="2">
    <source>
        <dbReference type="ARBA" id="ARBA00022729"/>
    </source>
</evidence>
<keyword evidence="1" id="KW-0719">Serine esterase</keyword>
<sequence length="397" mass="43404" precursor="true">MITMLLLLRRILPLIATTVVTVHAAELQLPDPLVTQNGERVTSAAAWQTTRRPEVLELFRKYVYGRAPVGKPADLKFETFDSASDAMDGKATRKQIKISYHGPGGEGAIHLVLFIPNGIKQPVPCFLLICNRPAAENIDPTRAVKSPFWPAEQIVARGYAAAAFFNGDVVHDKYDGFKSGVFAIYDQQPRPADAWGAIAAWAWGASRALDYLVTDPGIDGQRVAVVGHSRGGKTALWAGAEDERFAMVVSNDSGCTGAALARGKQGEHIRDINRGFPHWFNDTYKTFADREDELPLDQHMLDALIAPRPLCIGSASEDTWADPKSEFLAAVHAGPVFALFGLKGLADSVMPQPDMPMQGGQIGYHLRTGKHNLTEYDWGCYMDFADKHLSPPAAHTK</sequence>
<dbReference type="InterPro" id="IPR050261">
    <property type="entry name" value="FrsA_esterase"/>
</dbReference>
<dbReference type="AlphaFoldDB" id="B4CYA8"/>
<feature type="signal peptide" evidence="4">
    <location>
        <begin position="1"/>
        <end position="24"/>
    </location>
</feature>
<dbReference type="SUPFAM" id="SSF53474">
    <property type="entry name" value="alpha/beta-Hydrolases"/>
    <property type="match status" value="1"/>
</dbReference>
<dbReference type="InParanoid" id="B4CYA8"/>
<dbReference type="PANTHER" id="PTHR22946">
    <property type="entry name" value="DIENELACTONE HYDROLASE DOMAIN-CONTAINING PROTEIN-RELATED"/>
    <property type="match status" value="1"/>
</dbReference>
<accession>B4CYA8</accession>
<dbReference type="Gene3D" id="3.40.50.1820">
    <property type="entry name" value="alpha/beta hydrolase"/>
    <property type="match status" value="1"/>
</dbReference>
<dbReference type="eggNOG" id="COG1506">
    <property type="taxonomic scope" value="Bacteria"/>
</dbReference>
<name>B4CYA8_9BACT</name>
<gene>
    <name evidence="6" type="ORF">CfE428DRAFT_1646</name>
</gene>
<feature type="chain" id="PRO_5002802880" evidence="4">
    <location>
        <begin position="25"/>
        <end position="397"/>
    </location>
</feature>